<comment type="caution">
    <text evidence="2">The sequence shown here is derived from an EMBL/GenBank/DDBJ whole genome shotgun (WGS) entry which is preliminary data.</text>
</comment>
<reference evidence="2 3" key="1">
    <citation type="submission" date="2017-10" db="EMBL/GenBank/DDBJ databases">
        <title>Resolving the taxonomy of Roseburia spp., Eubacterium rectale and Agathobacter spp. through phylogenomic analysis.</title>
        <authorList>
            <person name="Sheridan P.O."/>
            <person name="Walker A.W."/>
            <person name="Duncan S.H."/>
            <person name="Scott K.P."/>
            <person name="Toole P.W.O."/>
            <person name="Luis P."/>
            <person name="Flint H.J."/>
        </authorList>
    </citation>
    <scope>NUCLEOTIDE SEQUENCE [LARGE SCALE GENOMIC DNA]</scope>
    <source>
        <strain evidence="2 3">JK623</strain>
    </source>
</reference>
<keyword evidence="1" id="KW-1133">Transmembrane helix</keyword>
<protein>
    <recommendedName>
        <fullName evidence="4">Signal peptidase I</fullName>
    </recommendedName>
</protein>
<feature type="transmembrane region" description="Helical" evidence="1">
    <location>
        <begin position="122"/>
        <end position="153"/>
    </location>
</feature>
<dbReference type="RefSeq" id="WP_034219427.1">
    <property type="nucleotide sequence ID" value="NZ_JANSWH010000045.1"/>
</dbReference>
<feature type="transmembrane region" description="Helical" evidence="1">
    <location>
        <begin position="12"/>
        <end position="39"/>
    </location>
</feature>
<gene>
    <name evidence="2" type="ORF">CSX02_05770</name>
</gene>
<keyword evidence="1" id="KW-0812">Transmembrane</keyword>
<proteinExistence type="predicted"/>
<dbReference type="Proteomes" id="UP000224563">
    <property type="component" value="Unassembled WGS sequence"/>
</dbReference>
<keyword evidence="3" id="KW-1185">Reference proteome</keyword>
<evidence type="ECO:0000256" key="1">
    <source>
        <dbReference type="SAM" id="Phobius"/>
    </source>
</evidence>
<dbReference type="AlphaFoldDB" id="A0A2G3E451"/>
<evidence type="ECO:0008006" key="4">
    <source>
        <dbReference type="Google" id="ProtNLM"/>
    </source>
</evidence>
<evidence type="ECO:0000313" key="3">
    <source>
        <dbReference type="Proteomes" id="UP000224563"/>
    </source>
</evidence>
<reference evidence="2 3" key="2">
    <citation type="submission" date="2017-10" db="EMBL/GenBank/DDBJ databases">
        <authorList>
            <person name="Banno H."/>
            <person name="Chua N.-H."/>
        </authorList>
    </citation>
    <scope>NUCLEOTIDE SEQUENCE [LARGE SCALE GENOMIC DNA]</scope>
    <source>
        <strain evidence="2 3">JK623</strain>
    </source>
</reference>
<dbReference type="EMBL" id="PDYG01000027">
    <property type="protein sequence ID" value="PHU37853.1"/>
    <property type="molecule type" value="Genomic_DNA"/>
</dbReference>
<name>A0A2G3E451_9FIRM</name>
<accession>A0A2G3E451</accession>
<keyword evidence="1" id="KW-0472">Membrane</keyword>
<organism evidence="2 3">
    <name type="scientific">Agathobacter ruminis</name>
    <dbReference type="NCBI Taxonomy" id="1712665"/>
    <lineage>
        <taxon>Bacteria</taxon>
        <taxon>Bacillati</taxon>
        <taxon>Bacillota</taxon>
        <taxon>Clostridia</taxon>
        <taxon>Lachnospirales</taxon>
        <taxon>Lachnospiraceae</taxon>
        <taxon>Agathobacter</taxon>
    </lineage>
</organism>
<sequence length="171" mass="18262">MNETKKKKRGLPLALTIVAYALIIVVLLAVAPVLCPAVFGYQTRLVGSDQSGKVGTKGTVVYAKEVDSIQNGNLIAIDLGKDDKSVLVNYVAGEETDGIMLEGGEKVEKDVIVGKIAAKTPFIGYLCQLCFSVIGIIILVLVFLIALAMMIIANGIAKKENQKAMNQEYSS</sequence>
<evidence type="ECO:0000313" key="2">
    <source>
        <dbReference type="EMBL" id="PHU37853.1"/>
    </source>
</evidence>